<comment type="subcellular location">
    <subcellularLocation>
        <location evidence="1">Secreted</location>
    </subcellularLocation>
</comment>
<sequence length="148" mass="15925">MQFSIATILALSVSALASPTPQVIPSDPTNPETIVVLDFSARHQTDGSVDSVGFHLNGHDEQSLYCGQTGNVVFGEQYACGDSKYSFALVKGVFDTWGIRVFHRWGVASGASGYRDIPTYCHGGPLGSTICTLETVVSFYIDATPKDW</sequence>
<gene>
    <name evidence="8" type="ORF">CSUB01_10407</name>
</gene>
<dbReference type="EMBL" id="JMSE01001359">
    <property type="protein sequence ID" value="KDN62077.1"/>
    <property type="molecule type" value="Genomic_DNA"/>
</dbReference>
<keyword evidence="2" id="KW-0964">Secreted</keyword>
<evidence type="ECO:0000256" key="4">
    <source>
        <dbReference type="ARBA" id="ARBA00023157"/>
    </source>
</evidence>
<dbReference type="Pfam" id="PF16541">
    <property type="entry name" value="AltA1"/>
    <property type="match status" value="1"/>
</dbReference>
<evidence type="ECO:0000256" key="2">
    <source>
        <dbReference type="ARBA" id="ARBA00022525"/>
    </source>
</evidence>
<dbReference type="Proteomes" id="UP000027238">
    <property type="component" value="Unassembled WGS sequence"/>
</dbReference>
<dbReference type="Gene3D" id="2.40.350.20">
    <property type="match status" value="1"/>
</dbReference>
<dbReference type="PROSITE" id="PS51895">
    <property type="entry name" value="AA1"/>
    <property type="match status" value="1"/>
</dbReference>
<dbReference type="OrthoDB" id="4803927at2759"/>
<feature type="domain" description="AA1-like" evidence="7">
    <location>
        <begin position="29"/>
        <end position="144"/>
    </location>
</feature>
<dbReference type="HOGENOM" id="CLU_144932_1_0_1"/>
<keyword evidence="9" id="KW-1185">Reference proteome</keyword>
<keyword evidence="4" id="KW-1015">Disulfide bond</keyword>
<comment type="caution">
    <text evidence="5">Lacks conserved residue(s) required for the propagation of feature annotation.</text>
</comment>
<dbReference type="AlphaFoldDB" id="A0A066WZE7"/>
<evidence type="ECO:0000256" key="1">
    <source>
        <dbReference type="ARBA" id="ARBA00004613"/>
    </source>
</evidence>
<feature type="chain" id="PRO_5001633416" description="AA1-like domain-containing protein" evidence="6">
    <location>
        <begin position="18"/>
        <end position="148"/>
    </location>
</feature>
<accession>A0A066WZE7</accession>
<evidence type="ECO:0000256" key="3">
    <source>
        <dbReference type="ARBA" id="ARBA00022729"/>
    </source>
</evidence>
<dbReference type="GO" id="GO:0005576">
    <property type="term" value="C:extracellular region"/>
    <property type="evidence" value="ECO:0007669"/>
    <property type="project" value="UniProtKB-SubCell"/>
</dbReference>
<evidence type="ECO:0000256" key="6">
    <source>
        <dbReference type="SAM" id="SignalP"/>
    </source>
</evidence>
<evidence type="ECO:0000259" key="7">
    <source>
        <dbReference type="PROSITE" id="PS51895"/>
    </source>
</evidence>
<feature type="signal peptide" evidence="6">
    <location>
        <begin position="1"/>
        <end position="17"/>
    </location>
</feature>
<keyword evidence="3 6" id="KW-0732">Signal</keyword>
<dbReference type="OMA" id="MVTITDY"/>
<reference evidence="9" key="1">
    <citation type="journal article" date="2014" name="Genome Announc.">
        <title>Draft genome sequence of Colletotrichum sublineola, a destructive pathogen of cultivated sorghum.</title>
        <authorList>
            <person name="Baroncelli R."/>
            <person name="Sanz-Martin J.M."/>
            <person name="Rech G.E."/>
            <person name="Sukno S.A."/>
            <person name="Thon M.R."/>
        </authorList>
    </citation>
    <scope>NUCLEOTIDE SEQUENCE [LARGE SCALE GENOMIC DNA]</scope>
    <source>
        <strain evidence="9">TX430BB</strain>
    </source>
</reference>
<dbReference type="eggNOG" id="ENOG502T4BT">
    <property type="taxonomic scope" value="Eukaryota"/>
</dbReference>
<comment type="caution">
    <text evidence="8">The sequence shown here is derived from an EMBL/GenBank/DDBJ whole genome shotgun (WGS) entry which is preliminary data.</text>
</comment>
<proteinExistence type="predicted"/>
<organism evidence="8 9">
    <name type="scientific">Colletotrichum sublineola</name>
    <name type="common">Sorghum anthracnose fungus</name>
    <dbReference type="NCBI Taxonomy" id="1173701"/>
    <lineage>
        <taxon>Eukaryota</taxon>
        <taxon>Fungi</taxon>
        <taxon>Dikarya</taxon>
        <taxon>Ascomycota</taxon>
        <taxon>Pezizomycotina</taxon>
        <taxon>Sordariomycetes</taxon>
        <taxon>Hypocreomycetidae</taxon>
        <taxon>Glomerellales</taxon>
        <taxon>Glomerellaceae</taxon>
        <taxon>Colletotrichum</taxon>
        <taxon>Colletotrichum graminicola species complex</taxon>
    </lineage>
</organism>
<dbReference type="CDD" id="cd12798">
    <property type="entry name" value="Alt_A1"/>
    <property type="match status" value="1"/>
</dbReference>
<name>A0A066WZE7_COLSU</name>
<evidence type="ECO:0000256" key="5">
    <source>
        <dbReference type="PROSITE-ProRule" id="PRU01243"/>
    </source>
</evidence>
<dbReference type="InterPro" id="IPR032382">
    <property type="entry name" value="AltA1"/>
</dbReference>
<protein>
    <recommendedName>
        <fullName evidence="7">AA1-like domain-containing protein</fullName>
    </recommendedName>
</protein>
<evidence type="ECO:0000313" key="8">
    <source>
        <dbReference type="EMBL" id="KDN62077.1"/>
    </source>
</evidence>
<evidence type="ECO:0000313" key="9">
    <source>
        <dbReference type="Proteomes" id="UP000027238"/>
    </source>
</evidence>